<dbReference type="FunFam" id="3.40.50.2300:FF:000113">
    <property type="entry name" value="Low molecular weight protein-tyrosine-phosphatase"/>
    <property type="match status" value="1"/>
</dbReference>
<dbReference type="CDD" id="cd16343">
    <property type="entry name" value="LMWPTP"/>
    <property type="match status" value="1"/>
</dbReference>
<evidence type="ECO:0000256" key="4">
    <source>
        <dbReference type="PIRSR" id="PIRSR617867-1"/>
    </source>
</evidence>
<dbReference type="PRINTS" id="PR00719">
    <property type="entry name" value="LMWPTPASE"/>
</dbReference>
<evidence type="ECO:0000259" key="5">
    <source>
        <dbReference type="SMART" id="SM00226"/>
    </source>
</evidence>
<dbReference type="GO" id="GO:0004725">
    <property type="term" value="F:protein tyrosine phosphatase activity"/>
    <property type="evidence" value="ECO:0007669"/>
    <property type="project" value="InterPro"/>
</dbReference>
<evidence type="ECO:0000256" key="3">
    <source>
        <dbReference type="ARBA" id="ARBA00022912"/>
    </source>
</evidence>
<reference evidence="6 7" key="1">
    <citation type="journal article" date="2014" name="Genome Announc.">
        <title>Draft Genome Sequence of the Iron-Oxidizing, Acidophilic, and Halotolerant 'Thiobacillus prosperus' Type Strain DSM 5130.</title>
        <authorList>
            <person name="Ossandon F.J."/>
            <person name="Cardenas J.P."/>
            <person name="Corbett M."/>
            <person name="Quatrini R."/>
            <person name="Holmes D.S."/>
            <person name="Watkin E."/>
        </authorList>
    </citation>
    <scope>NUCLEOTIDE SEQUENCE [LARGE SCALE GENOMIC DNA]</scope>
    <source>
        <strain evidence="6 7">DSM 5130</strain>
    </source>
</reference>
<keyword evidence="3" id="KW-0904">Protein phosphatase</keyword>
<organism evidence="6 7">
    <name type="scientific">Acidihalobacter prosperus</name>
    <dbReference type="NCBI Taxonomy" id="160660"/>
    <lineage>
        <taxon>Bacteria</taxon>
        <taxon>Pseudomonadati</taxon>
        <taxon>Pseudomonadota</taxon>
        <taxon>Gammaproteobacteria</taxon>
        <taxon>Chromatiales</taxon>
        <taxon>Ectothiorhodospiraceae</taxon>
        <taxon>Acidihalobacter</taxon>
    </lineage>
</organism>
<comment type="similarity">
    <text evidence="1">Belongs to the low molecular weight phosphotyrosine protein phosphatase family.</text>
</comment>
<feature type="active site" description="Nucleophile" evidence="4">
    <location>
        <position position="10"/>
    </location>
</feature>
<dbReference type="RefSeq" id="WP_065089199.1">
    <property type="nucleotide sequence ID" value="NZ_JQSG02000001.1"/>
</dbReference>
<dbReference type="SMART" id="SM00226">
    <property type="entry name" value="LMWPc"/>
    <property type="match status" value="1"/>
</dbReference>
<dbReference type="Pfam" id="PF01451">
    <property type="entry name" value="LMWPc"/>
    <property type="match status" value="1"/>
</dbReference>
<dbReference type="InterPro" id="IPR036196">
    <property type="entry name" value="Ptyr_pPase_sf"/>
</dbReference>
<sequence>MQDIGVLFVCMGNICRSPAAQGVFERQLERAGLAGRVRVDSAGTHAYHVGEPPDRRMQAAARRRGYDLSSQRARRIESADLTRFAHVLVMDQANLDALRDQGLGLQSLPSVQLLMSFAPELGVIEVPDPYYGGGEGFERVLDMVEAAGEGLIAEIRRQLG</sequence>
<evidence type="ECO:0000313" key="6">
    <source>
        <dbReference type="EMBL" id="OBS10909.1"/>
    </source>
</evidence>
<dbReference type="SUPFAM" id="SSF52788">
    <property type="entry name" value="Phosphotyrosine protein phosphatases I"/>
    <property type="match status" value="1"/>
</dbReference>
<gene>
    <name evidence="6" type="ORF">Thpro_020625</name>
</gene>
<dbReference type="PANTHER" id="PTHR47439:SF1">
    <property type="entry name" value="ACID PHOSPHATASE"/>
    <property type="match status" value="1"/>
</dbReference>
<dbReference type="InterPro" id="IPR023485">
    <property type="entry name" value="Ptyr_pPase"/>
</dbReference>
<evidence type="ECO:0000313" key="7">
    <source>
        <dbReference type="Proteomes" id="UP000029273"/>
    </source>
</evidence>
<accession>A0A1A6C8N6</accession>
<dbReference type="Gene3D" id="3.40.50.2300">
    <property type="match status" value="1"/>
</dbReference>
<feature type="domain" description="Phosphotyrosine protein phosphatase I" evidence="5">
    <location>
        <begin position="4"/>
        <end position="154"/>
    </location>
</feature>
<dbReference type="AlphaFoldDB" id="A0A1A6C8N6"/>
<keyword evidence="2" id="KW-0378">Hydrolase</keyword>
<name>A0A1A6C8N6_9GAMM</name>
<evidence type="ECO:0000256" key="1">
    <source>
        <dbReference type="ARBA" id="ARBA00011063"/>
    </source>
</evidence>
<dbReference type="OrthoDB" id="9784339at2"/>
<evidence type="ECO:0000256" key="2">
    <source>
        <dbReference type="ARBA" id="ARBA00022801"/>
    </source>
</evidence>
<feature type="active site" evidence="4">
    <location>
        <position position="16"/>
    </location>
</feature>
<protein>
    <submittedName>
        <fullName evidence="6">Low molecular weight protein tyrosine phosphatase</fullName>
    </submittedName>
</protein>
<dbReference type="InterPro" id="IPR017867">
    <property type="entry name" value="Tyr_phospatase_low_mol_wt"/>
</dbReference>
<comment type="caution">
    <text evidence="6">The sequence shown here is derived from an EMBL/GenBank/DDBJ whole genome shotgun (WGS) entry which is preliminary data.</text>
</comment>
<proteinExistence type="inferred from homology"/>
<dbReference type="InterPro" id="IPR052995">
    <property type="entry name" value="LMW-PTP"/>
</dbReference>
<keyword evidence="7" id="KW-1185">Reference proteome</keyword>
<dbReference type="EMBL" id="JQSG02000001">
    <property type="protein sequence ID" value="OBS10909.1"/>
    <property type="molecule type" value="Genomic_DNA"/>
</dbReference>
<dbReference type="Proteomes" id="UP000029273">
    <property type="component" value="Unassembled WGS sequence"/>
</dbReference>
<dbReference type="PANTHER" id="PTHR47439">
    <property type="entry name" value="LOW MOLECULAR WEIGHT PHOSPHOTYROSINE PROTEIN PHOSPHATASE-RELATED"/>
    <property type="match status" value="1"/>
</dbReference>
<feature type="active site" description="Proton donor" evidence="4">
    <location>
        <position position="128"/>
    </location>
</feature>